<evidence type="ECO:0008006" key="3">
    <source>
        <dbReference type="Google" id="ProtNLM"/>
    </source>
</evidence>
<dbReference type="InterPro" id="IPR022555">
    <property type="entry name" value="DUF2577"/>
</dbReference>
<evidence type="ECO:0000313" key="2">
    <source>
        <dbReference type="Proteomes" id="UP000214688"/>
    </source>
</evidence>
<name>A0A223D5G8_9BACL</name>
<dbReference type="Pfam" id="PF10844">
    <property type="entry name" value="DUF2577"/>
    <property type="match status" value="2"/>
</dbReference>
<dbReference type="Proteomes" id="UP000214688">
    <property type="component" value="Chromosome"/>
</dbReference>
<organism evidence="1 2">
    <name type="scientific">Tumebacillus algifaecis</name>
    <dbReference type="NCBI Taxonomy" id="1214604"/>
    <lineage>
        <taxon>Bacteria</taxon>
        <taxon>Bacillati</taxon>
        <taxon>Bacillota</taxon>
        <taxon>Bacilli</taxon>
        <taxon>Bacillales</taxon>
        <taxon>Alicyclobacillaceae</taxon>
        <taxon>Tumebacillus</taxon>
    </lineage>
</organism>
<keyword evidence="2" id="KW-1185">Reference proteome</keyword>
<accession>A0A223D5G8</accession>
<gene>
    <name evidence="1" type="ORF">CIG75_18935</name>
</gene>
<protein>
    <recommendedName>
        <fullName evidence="3">DUF2577 domain-containing protein</fullName>
    </recommendedName>
</protein>
<dbReference type="KEGG" id="tab:CIG75_18935"/>
<sequence>MMLEVLKQIATNTQEAGSPVAVMFGTVTKVSPIEVLVDQRLSLSNDGVSDPSLQTLILTEKVRSLAVNDSVVLLRVQGGQQFVVIDKVV</sequence>
<evidence type="ECO:0000313" key="1">
    <source>
        <dbReference type="EMBL" id="ASS76811.1"/>
    </source>
</evidence>
<proteinExistence type="predicted"/>
<dbReference type="EMBL" id="CP022657">
    <property type="protein sequence ID" value="ASS76811.1"/>
    <property type="molecule type" value="Genomic_DNA"/>
</dbReference>
<dbReference type="AlphaFoldDB" id="A0A223D5G8"/>
<reference evidence="1 2" key="1">
    <citation type="journal article" date="2015" name="Int. J. Syst. Evol. Microbiol.">
        <title>Tumebacillus algifaecis sp. nov., isolated from decomposing algal scum.</title>
        <authorList>
            <person name="Wu Y.F."/>
            <person name="Zhang B."/>
            <person name="Xing P."/>
            <person name="Wu Q.L."/>
            <person name="Liu S.J."/>
        </authorList>
    </citation>
    <scope>NUCLEOTIDE SEQUENCE [LARGE SCALE GENOMIC DNA]</scope>
    <source>
        <strain evidence="1 2">THMBR28</strain>
    </source>
</reference>